<evidence type="ECO:0000259" key="8">
    <source>
        <dbReference type="PROSITE" id="PS50106"/>
    </source>
</evidence>
<dbReference type="SUPFAM" id="SSF50156">
    <property type="entry name" value="PDZ domain-like"/>
    <property type="match status" value="1"/>
</dbReference>
<name>A0A9D1XKB5_9FIRM</name>
<dbReference type="SMART" id="SM00228">
    <property type="entry name" value="PDZ"/>
    <property type="match status" value="1"/>
</dbReference>
<dbReference type="GO" id="GO:0030288">
    <property type="term" value="C:outer membrane-bounded periplasmic space"/>
    <property type="evidence" value="ECO:0007669"/>
    <property type="project" value="TreeGrafter"/>
</dbReference>
<dbReference type="InterPro" id="IPR002477">
    <property type="entry name" value="Peptidoglycan-bd-like"/>
</dbReference>
<proteinExistence type="inferred from homology"/>
<dbReference type="PANTHER" id="PTHR32060">
    <property type="entry name" value="TAIL-SPECIFIC PROTEASE"/>
    <property type="match status" value="1"/>
</dbReference>
<dbReference type="GO" id="GO:0006508">
    <property type="term" value="P:proteolysis"/>
    <property type="evidence" value="ECO:0007669"/>
    <property type="project" value="UniProtKB-KW"/>
</dbReference>
<gene>
    <name evidence="9" type="ORF">H9980_03725</name>
</gene>
<dbReference type="Pfam" id="PF03572">
    <property type="entry name" value="Peptidase_S41"/>
    <property type="match status" value="1"/>
</dbReference>
<evidence type="ECO:0000256" key="3">
    <source>
        <dbReference type="ARBA" id="ARBA00022801"/>
    </source>
</evidence>
<dbReference type="GO" id="GO:0008236">
    <property type="term" value="F:serine-type peptidase activity"/>
    <property type="evidence" value="ECO:0007669"/>
    <property type="project" value="UniProtKB-KW"/>
</dbReference>
<evidence type="ECO:0000256" key="5">
    <source>
        <dbReference type="RuleBase" id="RU004404"/>
    </source>
</evidence>
<dbReference type="CDD" id="cd06782">
    <property type="entry name" value="cpPDZ_CPP-like"/>
    <property type="match status" value="1"/>
</dbReference>
<protein>
    <submittedName>
        <fullName evidence="9">S41 family peptidase</fullName>
    </submittedName>
</protein>
<keyword evidence="2 5" id="KW-0645">Protease</keyword>
<comment type="caution">
    <text evidence="9">The sequence shown here is derived from an EMBL/GenBank/DDBJ whole genome shotgun (WGS) entry which is preliminary data.</text>
</comment>
<dbReference type="InterPro" id="IPR036365">
    <property type="entry name" value="PGBD-like_sf"/>
</dbReference>
<dbReference type="Proteomes" id="UP000886724">
    <property type="component" value="Unassembled WGS sequence"/>
</dbReference>
<dbReference type="Gene3D" id="2.30.42.10">
    <property type="match status" value="1"/>
</dbReference>
<dbReference type="Gene3D" id="1.10.101.10">
    <property type="entry name" value="PGBD-like superfamily/PGBD"/>
    <property type="match status" value="1"/>
</dbReference>
<dbReference type="InterPro" id="IPR036366">
    <property type="entry name" value="PGBDSf"/>
</dbReference>
<dbReference type="InterPro" id="IPR005151">
    <property type="entry name" value="Tail-specific_protease"/>
</dbReference>
<reference evidence="9" key="1">
    <citation type="journal article" date="2021" name="PeerJ">
        <title>Extensive microbial diversity within the chicken gut microbiome revealed by metagenomics and culture.</title>
        <authorList>
            <person name="Gilroy R."/>
            <person name="Ravi A."/>
            <person name="Getino M."/>
            <person name="Pursley I."/>
            <person name="Horton D.L."/>
            <person name="Alikhan N.F."/>
            <person name="Baker D."/>
            <person name="Gharbi K."/>
            <person name="Hall N."/>
            <person name="Watson M."/>
            <person name="Adriaenssens E.M."/>
            <person name="Foster-Nyarko E."/>
            <person name="Jarju S."/>
            <person name="Secka A."/>
            <person name="Antonio M."/>
            <person name="Oren A."/>
            <person name="Chaudhuri R.R."/>
            <person name="La Ragione R."/>
            <person name="Hildebrand F."/>
            <person name="Pallen M.J."/>
        </authorList>
    </citation>
    <scope>NUCLEOTIDE SEQUENCE</scope>
    <source>
        <strain evidence="9">ChiGjej1B1-14440</strain>
    </source>
</reference>
<keyword evidence="7" id="KW-1133">Transmembrane helix</keyword>
<sequence length="491" mass="53748">MDDFIRPQKNQNLQQNQVPVKKPKKGRHLKETVFIICMIVCLGIGFVSGYLTKQVVPESGSSSSETTVIDEAYQVLNDNWYNASGKEVDIQGDTISALVASLGDQHSDYYTFEEAKAFNQSVDGNYVGIGVVQRTVSQGTMIIQIYQDTPAMEAGLQVGDIIAGVNGQDVAGKTATEISDLVRGEANTTVTLTIIRGGKEMQVDVTRNNIDSAVKSEIRTNNDKKFGYVQINTFGTTTASDLEAALQSFAEANIDTLVIDLRDNGGGYLVAAQDVLNLFFDEGDLLFQMEYKNGTVEKYEADDSKTYNFINGYILVNGNTASASEVVAGALQEQLGYKLIGDQTYGKGTAQTQKQLSDGSVLKYTYARWLLPSDTWIDGKGLTPDYSVSNIDISEITSESLESDMGYDSVGTAIASMQKMLNCLGYTCDRSDGYFSSQTVTALQQFEQANNLTVDGIYSDADRQILEATVLIYANDDANDYQYQKLMELVK</sequence>
<dbReference type="SMART" id="SM00245">
    <property type="entry name" value="TSPc"/>
    <property type="match status" value="1"/>
</dbReference>
<dbReference type="EMBL" id="DXET01000088">
    <property type="protein sequence ID" value="HIX81068.1"/>
    <property type="molecule type" value="Genomic_DNA"/>
</dbReference>
<evidence type="ECO:0000313" key="10">
    <source>
        <dbReference type="Proteomes" id="UP000886724"/>
    </source>
</evidence>
<dbReference type="AlphaFoldDB" id="A0A9D1XKB5"/>
<evidence type="ECO:0000256" key="6">
    <source>
        <dbReference type="SAM" id="MobiDB-lite"/>
    </source>
</evidence>
<keyword evidence="7" id="KW-0472">Membrane</keyword>
<evidence type="ECO:0000256" key="7">
    <source>
        <dbReference type="SAM" id="Phobius"/>
    </source>
</evidence>
<dbReference type="GO" id="GO:0004175">
    <property type="term" value="F:endopeptidase activity"/>
    <property type="evidence" value="ECO:0007669"/>
    <property type="project" value="TreeGrafter"/>
</dbReference>
<dbReference type="InterPro" id="IPR041489">
    <property type="entry name" value="PDZ_6"/>
</dbReference>
<evidence type="ECO:0000256" key="2">
    <source>
        <dbReference type="ARBA" id="ARBA00022670"/>
    </source>
</evidence>
<dbReference type="Pfam" id="PF01471">
    <property type="entry name" value="PG_binding_1"/>
    <property type="match status" value="1"/>
</dbReference>
<evidence type="ECO:0000256" key="1">
    <source>
        <dbReference type="ARBA" id="ARBA00009179"/>
    </source>
</evidence>
<dbReference type="InterPro" id="IPR001478">
    <property type="entry name" value="PDZ"/>
</dbReference>
<dbReference type="GO" id="GO:0007165">
    <property type="term" value="P:signal transduction"/>
    <property type="evidence" value="ECO:0007669"/>
    <property type="project" value="TreeGrafter"/>
</dbReference>
<evidence type="ECO:0000256" key="4">
    <source>
        <dbReference type="ARBA" id="ARBA00022825"/>
    </source>
</evidence>
<evidence type="ECO:0000313" key="9">
    <source>
        <dbReference type="EMBL" id="HIX81068.1"/>
    </source>
</evidence>
<organism evidence="9 10">
    <name type="scientific">Candidatus Erysipelatoclostridium merdavium</name>
    <dbReference type="NCBI Taxonomy" id="2838566"/>
    <lineage>
        <taxon>Bacteria</taxon>
        <taxon>Bacillati</taxon>
        <taxon>Bacillota</taxon>
        <taxon>Erysipelotrichia</taxon>
        <taxon>Erysipelotrichales</taxon>
        <taxon>Erysipelotrichales incertae sedis</taxon>
    </lineage>
</organism>
<dbReference type="Gene3D" id="3.90.226.10">
    <property type="entry name" value="2-enoyl-CoA Hydratase, Chain A, domain 1"/>
    <property type="match status" value="1"/>
</dbReference>
<feature type="domain" description="PDZ" evidence="8">
    <location>
        <begin position="115"/>
        <end position="183"/>
    </location>
</feature>
<feature type="region of interest" description="Disordered" evidence="6">
    <location>
        <begin position="1"/>
        <end position="24"/>
    </location>
</feature>
<dbReference type="NCBIfam" id="TIGR00225">
    <property type="entry name" value="prc"/>
    <property type="match status" value="1"/>
</dbReference>
<dbReference type="SUPFAM" id="SSF47090">
    <property type="entry name" value="PGBD-like"/>
    <property type="match status" value="1"/>
</dbReference>
<dbReference type="InterPro" id="IPR029045">
    <property type="entry name" value="ClpP/crotonase-like_dom_sf"/>
</dbReference>
<dbReference type="InterPro" id="IPR036034">
    <property type="entry name" value="PDZ_sf"/>
</dbReference>
<reference evidence="9" key="2">
    <citation type="submission" date="2021-04" db="EMBL/GenBank/DDBJ databases">
        <authorList>
            <person name="Gilroy R."/>
        </authorList>
    </citation>
    <scope>NUCLEOTIDE SEQUENCE</scope>
    <source>
        <strain evidence="9">ChiGjej1B1-14440</strain>
    </source>
</reference>
<dbReference type="PROSITE" id="PS50106">
    <property type="entry name" value="PDZ"/>
    <property type="match status" value="1"/>
</dbReference>
<feature type="compositionally biased region" description="Polar residues" evidence="6">
    <location>
        <begin position="8"/>
        <end position="17"/>
    </location>
</feature>
<keyword evidence="7" id="KW-0812">Transmembrane</keyword>
<dbReference type="Gene3D" id="3.30.750.44">
    <property type="match status" value="1"/>
</dbReference>
<keyword evidence="4 5" id="KW-0720">Serine protease</keyword>
<dbReference type="Pfam" id="PF17820">
    <property type="entry name" value="PDZ_6"/>
    <property type="match status" value="1"/>
</dbReference>
<keyword evidence="3 5" id="KW-0378">Hydrolase</keyword>
<dbReference type="PANTHER" id="PTHR32060:SF30">
    <property type="entry name" value="CARBOXY-TERMINAL PROCESSING PROTEASE CTPA"/>
    <property type="match status" value="1"/>
</dbReference>
<feature type="transmembrane region" description="Helical" evidence="7">
    <location>
        <begin position="32"/>
        <end position="51"/>
    </location>
</feature>
<accession>A0A9D1XKB5</accession>
<dbReference type="CDD" id="cd07560">
    <property type="entry name" value="Peptidase_S41_CPP"/>
    <property type="match status" value="1"/>
</dbReference>
<dbReference type="SUPFAM" id="SSF52096">
    <property type="entry name" value="ClpP/crotonase"/>
    <property type="match status" value="1"/>
</dbReference>
<comment type="similarity">
    <text evidence="1 5">Belongs to the peptidase S41A family.</text>
</comment>
<dbReference type="InterPro" id="IPR004447">
    <property type="entry name" value="Peptidase_S41A"/>
</dbReference>